<dbReference type="PANTHER" id="PTHR37829">
    <property type="entry name" value="PHAGE-LIKE ELEMENT PBSX PROTEIN XKDT"/>
    <property type="match status" value="1"/>
</dbReference>
<dbReference type="PANTHER" id="PTHR37829:SF3">
    <property type="entry name" value="PROTEIN JAYE-RELATED"/>
    <property type="match status" value="1"/>
</dbReference>
<reference evidence="5" key="1">
    <citation type="submission" date="2023-06" db="EMBL/GenBank/DDBJ databases">
        <title>Phylogenetic Diversity of Rhizobium strains.</title>
        <authorList>
            <person name="Moura F.T."/>
            <person name="Helene L.C.F."/>
            <person name="Hungria M."/>
        </authorList>
    </citation>
    <scope>NUCLEOTIDE SEQUENCE</scope>
    <source>
        <strain evidence="5">CCGE526</strain>
    </source>
</reference>
<dbReference type="InterPro" id="IPR052399">
    <property type="entry name" value="Phage_Baseplate_Assmbl_Protein"/>
</dbReference>
<evidence type="ECO:0000313" key="5">
    <source>
        <dbReference type="EMBL" id="MDL2401244.1"/>
    </source>
</evidence>
<dbReference type="InterPro" id="IPR058530">
    <property type="entry name" value="Baseplate_J-like_C"/>
</dbReference>
<evidence type="ECO:0000259" key="4">
    <source>
        <dbReference type="Pfam" id="PF26079"/>
    </source>
</evidence>
<evidence type="ECO:0000256" key="1">
    <source>
        <dbReference type="ARBA" id="ARBA00038087"/>
    </source>
</evidence>
<dbReference type="Pfam" id="PF04865">
    <property type="entry name" value="Baseplate_J"/>
    <property type="match status" value="1"/>
</dbReference>
<evidence type="ECO:0000259" key="2">
    <source>
        <dbReference type="Pfam" id="PF04865"/>
    </source>
</evidence>
<keyword evidence="6" id="KW-1185">Reference proteome</keyword>
<proteinExistence type="inferred from homology"/>
<comment type="similarity">
    <text evidence="1">Belongs to the Mu gp47/PBSX XkdT family.</text>
</comment>
<gene>
    <name evidence="5" type="ORF">PY649_20265</name>
</gene>
<dbReference type="InterPro" id="IPR006949">
    <property type="entry name" value="Barrel_Baseplate_J-like"/>
</dbReference>
<organism evidence="5 6">
    <name type="scientific">Rhizobium mayense</name>
    <dbReference type="NCBI Taxonomy" id="1312184"/>
    <lineage>
        <taxon>Bacteria</taxon>
        <taxon>Pseudomonadati</taxon>
        <taxon>Pseudomonadota</taxon>
        <taxon>Alphaproteobacteria</taxon>
        <taxon>Hyphomicrobiales</taxon>
        <taxon>Rhizobiaceae</taxon>
        <taxon>Rhizobium/Agrobacterium group</taxon>
        <taxon>Rhizobium</taxon>
    </lineage>
</organism>
<dbReference type="Proteomes" id="UP001172645">
    <property type="component" value="Unassembled WGS sequence"/>
</dbReference>
<dbReference type="Pfam" id="PF26079">
    <property type="entry name" value="Baseplate_J_C"/>
    <property type="match status" value="1"/>
</dbReference>
<accession>A0ABT7JY15</accession>
<feature type="domain" description="Baseplate J-like central" evidence="3">
    <location>
        <begin position="203"/>
        <end position="283"/>
    </location>
</feature>
<evidence type="ECO:0000259" key="3">
    <source>
        <dbReference type="Pfam" id="PF26078"/>
    </source>
</evidence>
<sequence>MPWPIPTAKTIASNIAGTIEAALIKYNQALNPLAVSRAVRSVKGAFAQIGRAFSLELREAHDHIAWWGLQYFPDTSEDEFVLRHASIWGVEQRGPTSSLGRVTIAGTVNYPLPAGLQMATSDAIVVQTTATATIGAGGTVDVPATAITAGSAGNLEAGVQLATVEPNPDISTITVSSAFVGGTEEETPAELQTAVLARIRQPPHGGASFDYQTWVKDNFSTSAVAIVTDWVGRGSVGVVVVMKDDDGSPRSPTADELTAIGAYLGTSGSQTGVKPVTAFVVPVAGVLRPLTLDIRLRPDTAVTRAAVQDAWTRFVATIGDADDDQNPSPIGARIEPSRISEAISAANGEYAHDMLSPGAPFTLGQTEYPTAGTVTWEAAI</sequence>
<dbReference type="EMBL" id="JARFYM010000017">
    <property type="protein sequence ID" value="MDL2401244.1"/>
    <property type="molecule type" value="Genomic_DNA"/>
</dbReference>
<dbReference type="RefSeq" id="WP_285870435.1">
    <property type="nucleotide sequence ID" value="NZ_JARFYM010000017.1"/>
</dbReference>
<feature type="domain" description="Baseplate J-like C-terminal" evidence="4">
    <location>
        <begin position="292"/>
        <end position="377"/>
    </location>
</feature>
<dbReference type="InterPro" id="IPR058531">
    <property type="entry name" value="Baseplate_J_M"/>
</dbReference>
<protein>
    <submittedName>
        <fullName evidence="5">Baseplate J/gp47 family protein</fullName>
    </submittedName>
</protein>
<feature type="domain" description="Baseplate protein J-like barrel" evidence="2">
    <location>
        <begin position="102"/>
        <end position="182"/>
    </location>
</feature>
<dbReference type="Pfam" id="PF26078">
    <property type="entry name" value="Baseplate_J_M"/>
    <property type="match status" value="1"/>
</dbReference>
<comment type="caution">
    <text evidence="5">The sequence shown here is derived from an EMBL/GenBank/DDBJ whole genome shotgun (WGS) entry which is preliminary data.</text>
</comment>
<evidence type="ECO:0000313" key="6">
    <source>
        <dbReference type="Proteomes" id="UP001172645"/>
    </source>
</evidence>
<name>A0ABT7JY15_9HYPH</name>